<dbReference type="EMBL" id="BMAV01006778">
    <property type="protein sequence ID" value="GFY49025.1"/>
    <property type="molecule type" value="Genomic_DNA"/>
</dbReference>
<evidence type="ECO:0000256" key="1">
    <source>
        <dbReference type="SAM" id="MobiDB-lite"/>
    </source>
</evidence>
<feature type="compositionally biased region" description="Low complexity" evidence="1">
    <location>
        <begin position="77"/>
        <end position="89"/>
    </location>
</feature>
<gene>
    <name evidence="2" type="ORF">TNIN_391911</name>
</gene>
<evidence type="ECO:0000313" key="2">
    <source>
        <dbReference type="EMBL" id="GFY49025.1"/>
    </source>
</evidence>
<feature type="region of interest" description="Disordered" evidence="1">
    <location>
        <begin position="63"/>
        <end position="104"/>
    </location>
</feature>
<organism evidence="2 3">
    <name type="scientific">Trichonephila inaurata madagascariensis</name>
    <dbReference type="NCBI Taxonomy" id="2747483"/>
    <lineage>
        <taxon>Eukaryota</taxon>
        <taxon>Metazoa</taxon>
        <taxon>Ecdysozoa</taxon>
        <taxon>Arthropoda</taxon>
        <taxon>Chelicerata</taxon>
        <taxon>Arachnida</taxon>
        <taxon>Araneae</taxon>
        <taxon>Araneomorphae</taxon>
        <taxon>Entelegynae</taxon>
        <taxon>Araneoidea</taxon>
        <taxon>Nephilidae</taxon>
        <taxon>Trichonephila</taxon>
        <taxon>Trichonephila inaurata</taxon>
    </lineage>
</organism>
<reference evidence="2" key="1">
    <citation type="submission" date="2020-08" db="EMBL/GenBank/DDBJ databases">
        <title>Multicomponent nature underlies the extraordinary mechanical properties of spider dragline silk.</title>
        <authorList>
            <person name="Kono N."/>
            <person name="Nakamura H."/>
            <person name="Mori M."/>
            <person name="Yoshida Y."/>
            <person name="Ohtoshi R."/>
            <person name="Malay A.D."/>
            <person name="Moran D.A.P."/>
            <person name="Tomita M."/>
            <person name="Numata K."/>
            <person name="Arakawa K."/>
        </authorList>
    </citation>
    <scope>NUCLEOTIDE SEQUENCE</scope>
</reference>
<comment type="caution">
    <text evidence="2">The sequence shown here is derived from an EMBL/GenBank/DDBJ whole genome shotgun (WGS) entry which is preliminary data.</text>
</comment>
<accession>A0A8X6X8R2</accession>
<name>A0A8X6X8R2_9ARAC</name>
<dbReference type="OrthoDB" id="6022300at2759"/>
<sequence>MESPPSKPETGCNHMTPQDVPSRYLPFLEAGFWTGATPLSPFLMGRDIPPFWPVPWLPHLWSASAPTQNPKQDSGRPLLTSSSTTSPSPDVSRQIPNGSSGRVEAVTPAFRSPSLSNSPVMNGTSGLNGHRSFVDPLIALTSMEGKLICTFCRVILINLKMF</sequence>
<dbReference type="AlphaFoldDB" id="A0A8X6X8R2"/>
<keyword evidence="3" id="KW-1185">Reference proteome</keyword>
<proteinExistence type="predicted"/>
<protein>
    <submittedName>
        <fullName evidence="2">Uncharacterized protein</fullName>
    </submittedName>
</protein>
<evidence type="ECO:0000313" key="3">
    <source>
        <dbReference type="Proteomes" id="UP000886998"/>
    </source>
</evidence>
<dbReference type="Proteomes" id="UP000886998">
    <property type="component" value="Unassembled WGS sequence"/>
</dbReference>